<keyword evidence="5 11" id="KW-0444">Lipid biosynthesis</keyword>
<evidence type="ECO:0000256" key="13">
    <source>
        <dbReference type="RuleBase" id="RU003694"/>
    </source>
</evidence>
<keyword evidence="7" id="KW-0276">Fatty acid metabolism</keyword>
<comment type="catalytic activity">
    <reaction evidence="11">
        <text>(9Z)-hexadecenoyl-[ACP] + malonyl-[ACP] + H(+) = 3-oxo-(11Z)-octadecenoyl-[ACP] + holo-[ACP] + CO2</text>
        <dbReference type="Rhea" id="RHEA:55040"/>
        <dbReference type="Rhea" id="RHEA-COMP:9623"/>
        <dbReference type="Rhea" id="RHEA-COMP:9685"/>
        <dbReference type="Rhea" id="RHEA-COMP:10800"/>
        <dbReference type="Rhea" id="RHEA-COMP:14074"/>
        <dbReference type="ChEBI" id="CHEBI:15378"/>
        <dbReference type="ChEBI" id="CHEBI:16526"/>
        <dbReference type="ChEBI" id="CHEBI:64479"/>
        <dbReference type="ChEBI" id="CHEBI:78449"/>
        <dbReference type="ChEBI" id="CHEBI:83989"/>
        <dbReference type="ChEBI" id="CHEBI:138538"/>
        <dbReference type="EC" id="2.3.1.179"/>
    </reaction>
</comment>
<dbReference type="FunFam" id="3.40.47.10:FF:000009">
    <property type="entry name" value="3-oxoacyl-[acyl-carrier-protein] synthase 2"/>
    <property type="match status" value="1"/>
</dbReference>
<dbReference type="SUPFAM" id="SSF53901">
    <property type="entry name" value="Thiolase-like"/>
    <property type="match status" value="2"/>
</dbReference>
<dbReference type="GO" id="GO:0005829">
    <property type="term" value="C:cytosol"/>
    <property type="evidence" value="ECO:0007669"/>
    <property type="project" value="TreeGrafter"/>
</dbReference>
<comment type="caution">
    <text evidence="15">The sequence shown here is derived from an EMBL/GenBank/DDBJ whole genome shotgun (WGS) entry which is preliminary data.</text>
</comment>
<dbReference type="PANTHER" id="PTHR11712:SF336">
    <property type="entry name" value="3-OXOACYL-[ACYL-CARRIER-PROTEIN] SYNTHASE, MITOCHONDRIAL"/>
    <property type="match status" value="1"/>
</dbReference>
<dbReference type="PROSITE" id="PS52004">
    <property type="entry name" value="KS3_2"/>
    <property type="match status" value="1"/>
</dbReference>
<dbReference type="CDD" id="cd00834">
    <property type="entry name" value="KAS_I_II"/>
    <property type="match status" value="1"/>
</dbReference>
<evidence type="ECO:0000256" key="9">
    <source>
        <dbReference type="ARBA" id="ARBA00023160"/>
    </source>
</evidence>
<protein>
    <recommendedName>
        <fullName evidence="4 11">3-oxoacyl-[acyl-carrier-protein] synthase 2</fullName>
        <ecNumber evidence="3 11">2.3.1.179</ecNumber>
    </recommendedName>
</protein>
<evidence type="ECO:0000256" key="3">
    <source>
        <dbReference type="ARBA" id="ARBA00012356"/>
    </source>
</evidence>
<evidence type="ECO:0000256" key="5">
    <source>
        <dbReference type="ARBA" id="ARBA00022516"/>
    </source>
</evidence>
<dbReference type="InterPro" id="IPR020841">
    <property type="entry name" value="PKS_Beta-ketoAc_synthase_dom"/>
</dbReference>
<dbReference type="PIRSF" id="PIRSF000447">
    <property type="entry name" value="KAS_II"/>
    <property type="match status" value="1"/>
</dbReference>
<dbReference type="InterPro" id="IPR000794">
    <property type="entry name" value="Beta-ketoacyl_synthase"/>
</dbReference>
<dbReference type="Proteomes" id="UP000226525">
    <property type="component" value="Unassembled WGS sequence"/>
</dbReference>
<comment type="function">
    <text evidence="11">Involved in the type II fatty acid elongation cycle. Catalyzes the elongation of a wide range of acyl-ACP by the addition of two carbons from malonyl-ACP to an acyl acceptor. Can efficiently catalyze the conversion of palmitoleoyl-ACP (cis-hexadec-9-enoyl-ACP) to cis-vaccenoyl-ACP (cis-octadec-11-enoyl-ACP), an essential step in the thermal regulation of fatty acid composition.</text>
</comment>
<reference evidence="16" key="1">
    <citation type="submission" date="2017-09" db="EMBL/GenBank/DDBJ databases">
        <title>The Reconstruction of 2,631 Draft Metagenome-Assembled Genomes from the Global Oceans.</title>
        <authorList>
            <person name="Tully B.J."/>
            <person name="Graham E.D."/>
            <person name="Heidelberg J.F."/>
        </authorList>
    </citation>
    <scope>NUCLEOTIDE SEQUENCE [LARGE SCALE GENOMIC DNA]</scope>
</reference>
<dbReference type="PANTHER" id="PTHR11712">
    <property type="entry name" value="POLYKETIDE SYNTHASE-RELATED"/>
    <property type="match status" value="1"/>
</dbReference>
<comment type="pathway">
    <text evidence="1 11">Lipid metabolism; fatty acid biosynthesis.</text>
</comment>
<dbReference type="AlphaFoldDB" id="A0A2D6YI45"/>
<keyword evidence="6 11" id="KW-0808">Transferase</keyword>
<evidence type="ECO:0000256" key="11">
    <source>
        <dbReference type="PIRNR" id="PIRNR000447"/>
    </source>
</evidence>
<evidence type="ECO:0000256" key="12">
    <source>
        <dbReference type="PIRSR" id="PIRSR000447-1"/>
    </source>
</evidence>
<dbReference type="Pfam" id="PF00109">
    <property type="entry name" value="ketoacyl-synt"/>
    <property type="match status" value="1"/>
</dbReference>
<evidence type="ECO:0000313" key="16">
    <source>
        <dbReference type="Proteomes" id="UP000226525"/>
    </source>
</evidence>
<dbReference type="EC" id="2.3.1.179" evidence="3 11"/>
<organism evidence="15 16">
    <name type="scientific">SAR324 cluster bacterium</name>
    <dbReference type="NCBI Taxonomy" id="2024889"/>
    <lineage>
        <taxon>Bacteria</taxon>
        <taxon>Deltaproteobacteria</taxon>
        <taxon>SAR324 cluster</taxon>
    </lineage>
</organism>
<evidence type="ECO:0000256" key="1">
    <source>
        <dbReference type="ARBA" id="ARBA00005194"/>
    </source>
</evidence>
<accession>A0A2D6YI45</accession>
<comment type="catalytic activity">
    <reaction evidence="11">
        <text>a fatty acyl-[ACP] + malonyl-[ACP] + H(+) = a 3-oxoacyl-[ACP] + holo-[ACP] + CO2</text>
        <dbReference type="Rhea" id="RHEA:22836"/>
        <dbReference type="Rhea" id="RHEA-COMP:9623"/>
        <dbReference type="Rhea" id="RHEA-COMP:9685"/>
        <dbReference type="Rhea" id="RHEA-COMP:9916"/>
        <dbReference type="Rhea" id="RHEA-COMP:14125"/>
        <dbReference type="ChEBI" id="CHEBI:15378"/>
        <dbReference type="ChEBI" id="CHEBI:16526"/>
        <dbReference type="ChEBI" id="CHEBI:64479"/>
        <dbReference type="ChEBI" id="CHEBI:78449"/>
        <dbReference type="ChEBI" id="CHEBI:78776"/>
        <dbReference type="ChEBI" id="CHEBI:138651"/>
    </reaction>
</comment>
<evidence type="ECO:0000256" key="4">
    <source>
        <dbReference type="ARBA" id="ARBA00014657"/>
    </source>
</evidence>
<dbReference type="InterPro" id="IPR014031">
    <property type="entry name" value="Ketoacyl_synth_C"/>
</dbReference>
<sequence>MRDRRRIVVTGLGCVSPLGNSVAKAWRACYSGKSGIGPITHFDASEFRTQIAGEVRNYQVPDIVSPKEARKMELFIRYAVGAAAEALQDANLEITEELEEETGVSMGVGIGGLGNIERHTLLVEEGGPKRISPFFIPMTLVNLAPGQVSMVFKARNYNACSVSACTSSNHAIGTAARIIERGDAKIMLAGGSESAVTPLGVGGFAAMRALSTRNDDPERASRPYDQDRDGFVLSEGGAMLILEDYEFAKARGARIYCEIVGYGFSSDAHHITAPSMEGPARAMQLALKDAKLNSEDIDYVNAHGTSTPAGDLNELRALKLALGENTARHISISSTKSMTGHLLGAAAAIEAVFSIKAMEQGLVPPTINVENLDPECDLDITPNMARERQITHVMSNAFGFGGTNASVIFRKI</sequence>
<dbReference type="GO" id="GO:0006633">
    <property type="term" value="P:fatty acid biosynthetic process"/>
    <property type="evidence" value="ECO:0007669"/>
    <property type="project" value="UniProtKB-UniRule"/>
</dbReference>
<evidence type="ECO:0000313" key="15">
    <source>
        <dbReference type="EMBL" id="MAH62857.1"/>
    </source>
</evidence>
<dbReference type="NCBIfam" id="NF005589">
    <property type="entry name" value="PRK07314.1"/>
    <property type="match status" value="1"/>
</dbReference>
<name>A0A2D6YI45_9DELT</name>
<dbReference type="InterPro" id="IPR016039">
    <property type="entry name" value="Thiolase-like"/>
</dbReference>
<evidence type="ECO:0000256" key="6">
    <source>
        <dbReference type="ARBA" id="ARBA00022679"/>
    </source>
</evidence>
<dbReference type="UniPathway" id="UPA00094"/>
<proteinExistence type="inferred from homology"/>
<feature type="active site" description="For beta-ketoacyl synthase activity" evidence="12">
    <location>
        <position position="165"/>
    </location>
</feature>
<keyword evidence="9 11" id="KW-0275">Fatty acid biosynthesis</keyword>
<feature type="domain" description="Ketosynthase family 3 (KS3)" evidence="14">
    <location>
        <begin position="4"/>
        <end position="411"/>
    </location>
</feature>
<gene>
    <name evidence="15" type="primary">fabF</name>
    <name evidence="15" type="ORF">CMN54_05275</name>
</gene>
<dbReference type="EMBL" id="NZEX01000056">
    <property type="protein sequence ID" value="MAH62857.1"/>
    <property type="molecule type" value="Genomic_DNA"/>
</dbReference>
<evidence type="ECO:0000256" key="8">
    <source>
        <dbReference type="ARBA" id="ARBA00023098"/>
    </source>
</evidence>
<dbReference type="Pfam" id="PF02801">
    <property type="entry name" value="Ketoacyl-synt_C"/>
    <property type="match status" value="1"/>
</dbReference>
<dbReference type="SMART" id="SM00825">
    <property type="entry name" value="PKS_KS"/>
    <property type="match status" value="1"/>
</dbReference>
<dbReference type="NCBIfam" id="TIGR03150">
    <property type="entry name" value="fabF"/>
    <property type="match status" value="1"/>
</dbReference>
<dbReference type="InterPro" id="IPR014030">
    <property type="entry name" value="Ketoacyl_synth_N"/>
</dbReference>
<keyword evidence="10 11" id="KW-0012">Acyltransferase</keyword>
<evidence type="ECO:0000256" key="10">
    <source>
        <dbReference type="ARBA" id="ARBA00023315"/>
    </source>
</evidence>
<dbReference type="GO" id="GO:0004315">
    <property type="term" value="F:3-oxoacyl-[acyl-carrier-protein] synthase activity"/>
    <property type="evidence" value="ECO:0007669"/>
    <property type="project" value="UniProtKB-UniRule"/>
</dbReference>
<keyword evidence="8" id="KW-0443">Lipid metabolism</keyword>
<evidence type="ECO:0000259" key="14">
    <source>
        <dbReference type="PROSITE" id="PS52004"/>
    </source>
</evidence>
<evidence type="ECO:0000256" key="7">
    <source>
        <dbReference type="ARBA" id="ARBA00022832"/>
    </source>
</evidence>
<dbReference type="InterPro" id="IPR017568">
    <property type="entry name" value="3-oxoacyl-ACP_synth-2"/>
</dbReference>
<comment type="similarity">
    <text evidence="2 11 13">Belongs to the thiolase-like superfamily. Beta-ketoacyl-ACP synthases family.</text>
</comment>
<dbReference type="Gene3D" id="3.40.47.10">
    <property type="match status" value="1"/>
</dbReference>
<evidence type="ECO:0000256" key="2">
    <source>
        <dbReference type="ARBA" id="ARBA00008467"/>
    </source>
</evidence>